<evidence type="ECO:0000256" key="5">
    <source>
        <dbReference type="ARBA" id="ARBA00023136"/>
    </source>
</evidence>
<evidence type="ECO:0000256" key="1">
    <source>
        <dbReference type="ARBA" id="ARBA00004651"/>
    </source>
</evidence>
<dbReference type="Pfam" id="PF03739">
    <property type="entry name" value="LptF_LptG"/>
    <property type="match status" value="1"/>
</dbReference>
<dbReference type="PANTHER" id="PTHR33529:SF2">
    <property type="entry name" value="LIPOPOLYSACCHARIDE EXPORT SYSTEM PERMEASE PROTEIN LPTG"/>
    <property type="match status" value="1"/>
</dbReference>
<dbReference type="PANTHER" id="PTHR33529">
    <property type="entry name" value="SLR0882 PROTEIN-RELATED"/>
    <property type="match status" value="1"/>
</dbReference>
<dbReference type="InterPro" id="IPR030923">
    <property type="entry name" value="LptG"/>
</dbReference>
<evidence type="ECO:0000256" key="6">
    <source>
        <dbReference type="SAM" id="Phobius"/>
    </source>
</evidence>
<dbReference type="GO" id="GO:0005886">
    <property type="term" value="C:plasma membrane"/>
    <property type="evidence" value="ECO:0007669"/>
    <property type="project" value="UniProtKB-SubCell"/>
</dbReference>
<dbReference type="AlphaFoldDB" id="A0A5B8RF27"/>
<feature type="transmembrane region" description="Helical" evidence="6">
    <location>
        <begin position="12"/>
        <end position="33"/>
    </location>
</feature>
<feature type="transmembrane region" description="Helical" evidence="6">
    <location>
        <begin position="266"/>
        <end position="290"/>
    </location>
</feature>
<dbReference type="NCBIfam" id="TIGR04408">
    <property type="entry name" value="LptG_lptG"/>
    <property type="match status" value="1"/>
</dbReference>
<feature type="transmembrane region" description="Helical" evidence="6">
    <location>
        <begin position="302"/>
        <end position="319"/>
    </location>
</feature>
<dbReference type="GO" id="GO:0015920">
    <property type="term" value="P:lipopolysaccharide transport"/>
    <property type="evidence" value="ECO:0007669"/>
    <property type="project" value="TreeGrafter"/>
</dbReference>
<evidence type="ECO:0000256" key="3">
    <source>
        <dbReference type="ARBA" id="ARBA00022692"/>
    </source>
</evidence>
<reference evidence="7" key="1">
    <citation type="submission" date="2019-06" db="EMBL/GenBank/DDBJ databases">
        <authorList>
            <person name="Murdoch R.W."/>
            <person name="Fathepure B."/>
        </authorList>
    </citation>
    <scope>NUCLEOTIDE SEQUENCE</scope>
</reference>
<keyword evidence="4 6" id="KW-1133">Transmembrane helix</keyword>
<name>A0A5B8RF27_9ZZZZ</name>
<evidence type="ECO:0000256" key="2">
    <source>
        <dbReference type="ARBA" id="ARBA00022475"/>
    </source>
</evidence>
<protein>
    <submittedName>
        <fullName evidence="7">Lipopolysaccharide export system permease protein LptG</fullName>
    </submittedName>
</protein>
<keyword evidence="3 6" id="KW-0812">Transmembrane</keyword>
<evidence type="ECO:0000313" key="7">
    <source>
        <dbReference type="EMBL" id="QEA05445.1"/>
    </source>
</evidence>
<dbReference type="EMBL" id="MN079101">
    <property type="protein sequence ID" value="QEA05445.1"/>
    <property type="molecule type" value="Genomic_DNA"/>
</dbReference>
<sequence length="353" mass="37735">MNRLSRYIGRQVILGALMALLVIVALDAVFTFINESGDVGEGGYTSLMALVYVLLQAPRSAYETFPVATLVGALVALGGLAARSELTAMRAAGLSIGGITRAVVITGLLLAVGAVALGEWAAPAASRLGQDLRARSIGGGSAGIGDGGLWLRDGPRYIHVARVREQTQIEGVRVYRTDGGRLSRIVTAERGRYEDGQWLLSGVEVTRIGTDGVRVSHPDGQVLEAELNPELLGLVALPPELLPLPELYRYIDYRTRNGLETVRYRLAFWVKLATPLATMVMLLLAVPLVLYVRPRAGAGQQIVVGVLVGTAFMLLNRLLNQAGVIYGFPPVLSAMAPSLIFMVLAVAGLQRLR</sequence>
<feature type="transmembrane region" description="Helical" evidence="6">
    <location>
        <begin position="331"/>
        <end position="349"/>
    </location>
</feature>
<keyword evidence="2" id="KW-1003">Cell membrane</keyword>
<accession>A0A5B8RF27</accession>
<proteinExistence type="predicted"/>
<comment type="subcellular location">
    <subcellularLocation>
        <location evidence="1">Cell membrane</location>
        <topology evidence="1">Multi-pass membrane protein</topology>
    </subcellularLocation>
</comment>
<feature type="transmembrane region" description="Helical" evidence="6">
    <location>
        <begin position="64"/>
        <end position="82"/>
    </location>
</feature>
<evidence type="ECO:0000256" key="4">
    <source>
        <dbReference type="ARBA" id="ARBA00022989"/>
    </source>
</evidence>
<dbReference type="InterPro" id="IPR005495">
    <property type="entry name" value="LptG/LptF_permease"/>
</dbReference>
<organism evidence="7">
    <name type="scientific">uncultured organism</name>
    <dbReference type="NCBI Taxonomy" id="155900"/>
    <lineage>
        <taxon>unclassified sequences</taxon>
        <taxon>environmental samples</taxon>
    </lineage>
</organism>
<feature type="transmembrane region" description="Helical" evidence="6">
    <location>
        <begin position="94"/>
        <end position="117"/>
    </location>
</feature>
<gene>
    <name evidence="7" type="primary">lptG_1</name>
    <name evidence="7" type="ORF">KBTEX_01768</name>
</gene>
<keyword evidence="5 6" id="KW-0472">Membrane</keyword>
<dbReference type="GO" id="GO:0055085">
    <property type="term" value="P:transmembrane transport"/>
    <property type="evidence" value="ECO:0007669"/>
    <property type="project" value="InterPro"/>
</dbReference>